<keyword evidence="1" id="KW-1133">Transmembrane helix</keyword>
<gene>
    <name evidence="2" type="ORF">QBZ16_001648</name>
</gene>
<proteinExistence type="predicted"/>
<dbReference type="Proteomes" id="UP001255856">
    <property type="component" value="Unassembled WGS sequence"/>
</dbReference>
<comment type="caution">
    <text evidence="2">The sequence shown here is derived from an EMBL/GenBank/DDBJ whole genome shotgun (WGS) entry which is preliminary data.</text>
</comment>
<evidence type="ECO:0000256" key="1">
    <source>
        <dbReference type="SAM" id="Phobius"/>
    </source>
</evidence>
<keyword evidence="1" id="KW-0812">Transmembrane</keyword>
<sequence>MRKFSLRRYLGETVGNVASLHTCSWPRALRGAFAALLFAAALISTVVGIERLCLISLSKLSACGARLLPRCFPFC</sequence>
<protein>
    <submittedName>
        <fullName evidence="2">Uncharacterized protein</fullName>
    </submittedName>
</protein>
<accession>A0AAD9MIS2</accession>
<dbReference type="EMBL" id="JASFZW010000014">
    <property type="protein sequence ID" value="KAK2075540.1"/>
    <property type="molecule type" value="Genomic_DNA"/>
</dbReference>
<evidence type="ECO:0000313" key="3">
    <source>
        <dbReference type="Proteomes" id="UP001255856"/>
    </source>
</evidence>
<dbReference type="AlphaFoldDB" id="A0AAD9MIS2"/>
<feature type="transmembrane region" description="Helical" evidence="1">
    <location>
        <begin position="28"/>
        <end position="49"/>
    </location>
</feature>
<keyword evidence="3" id="KW-1185">Reference proteome</keyword>
<reference evidence="2" key="1">
    <citation type="submission" date="2021-01" db="EMBL/GenBank/DDBJ databases">
        <authorList>
            <person name="Eckstrom K.M.E."/>
        </authorList>
    </citation>
    <scope>NUCLEOTIDE SEQUENCE</scope>
    <source>
        <strain evidence="2">UVCC 0001</strain>
    </source>
</reference>
<name>A0AAD9MIS2_PROWI</name>
<evidence type="ECO:0000313" key="2">
    <source>
        <dbReference type="EMBL" id="KAK2075540.1"/>
    </source>
</evidence>
<organism evidence="2 3">
    <name type="scientific">Prototheca wickerhamii</name>
    <dbReference type="NCBI Taxonomy" id="3111"/>
    <lineage>
        <taxon>Eukaryota</taxon>
        <taxon>Viridiplantae</taxon>
        <taxon>Chlorophyta</taxon>
        <taxon>core chlorophytes</taxon>
        <taxon>Trebouxiophyceae</taxon>
        <taxon>Chlorellales</taxon>
        <taxon>Chlorellaceae</taxon>
        <taxon>Prototheca</taxon>
    </lineage>
</organism>
<keyword evidence="1" id="KW-0472">Membrane</keyword>